<organism evidence="3 4">
    <name type="scientific">Mumia flava</name>
    <dbReference type="NCBI Taxonomy" id="1348852"/>
    <lineage>
        <taxon>Bacteria</taxon>
        <taxon>Bacillati</taxon>
        <taxon>Actinomycetota</taxon>
        <taxon>Actinomycetes</taxon>
        <taxon>Propionibacteriales</taxon>
        <taxon>Nocardioidaceae</taxon>
        <taxon>Mumia</taxon>
    </lineage>
</organism>
<dbReference type="AlphaFoldDB" id="A0A0B2B9B4"/>
<evidence type="ECO:0000313" key="3">
    <source>
        <dbReference type="EMBL" id="PJJ53526.1"/>
    </source>
</evidence>
<dbReference type="GO" id="GO:0004175">
    <property type="term" value="F:endopeptidase activity"/>
    <property type="evidence" value="ECO:0007669"/>
    <property type="project" value="UniProtKB-ARBA"/>
</dbReference>
<proteinExistence type="predicted"/>
<reference evidence="3 4" key="1">
    <citation type="submission" date="2017-11" db="EMBL/GenBank/DDBJ databases">
        <title>Genomic Encyclopedia of Archaeal and Bacterial Type Strains, Phase II (KMG-II): From Individual Species to Whole Genera.</title>
        <authorList>
            <person name="Goeker M."/>
        </authorList>
    </citation>
    <scope>NUCLEOTIDE SEQUENCE [LARGE SCALE GENOMIC DNA]</scope>
    <source>
        <strain evidence="3 4">DSM 27763</strain>
    </source>
</reference>
<accession>A0A0B2B9B4</accession>
<dbReference type="GO" id="GO:0080120">
    <property type="term" value="P:CAAX-box protein maturation"/>
    <property type="evidence" value="ECO:0007669"/>
    <property type="project" value="UniProtKB-ARBA"/>
</dbReference>
<feature type="domain" description="CAAX prenyl protease 2/Lysostaphin resistance protein A-like" evidence="2">
    <location>
        <begin position="143"/>
        <end position="225"/>
    </location>
</feature>
<evidence type="ECO:0000256" key="1">
    <source>
        <dbReference type="SAM" id="Phobius"/>
    </source>
</evidence>
<dbReference type="OrthoDB" id="4407663at2"/>
<keyword evidence="1" id="KW-1133">Transmembrane helix</keyword>
<evidence type="ECO:0000259" key="2">
    <source>
        <dbReference type="Pfam" id="PF02517"/>
    </source>
</evidence>
<dbReference type="RefSeq" id="WP_039362049.1">
    <property type="nucleotide sequence ID" value="NZ_PGEZ01000002.1"/>
</dbReference>
<keyword evidence="4" id="KW-1185">Reference proteome</keyword>
<protein>
    <recommendedName>
        <fullName evidence="2">CAAX prenyl protease 2/Lysostaphin resistance protein A-like domain-containing protein</fullName>
    </recommendedName>
</protein>
<feature type="transmembrane region" description="Helical" evidence="1">
    <location>
        <begin position="98"/>
        <end position="119"/>
    </location>
</feature>
<sequence length="245" mass="25875">MTLGSRLKGWLPRSLAYEVPGRVPESDDVIRRRRRRVTLVGVVGAATLGTSLSTRPGSPQFYTLTLTTAGVWTVGALLSGPLHQGWIESLAGHRRRPVVVPVLTGAAAFGGLMGAAVVARRIPVLDAAVRRVLRFADEGDAGLVTLTTLANGVAEEVFFRGALYEAVAQNRPVLWSTVAYTAATASTRNPALTLAGAAMGTLFALQRRATGGIQAPALTHLAWSVLVLRYLPRVFGEPGVTARGS</sequence>
<evidence type="ECO:0000313" key="4">
    <source>
        <dbReference type="Proteomes" id="UP000230842"/>
    </source>
</evidence>
<dbReference type="EMBL" id="PGEZ01000002">
    <property type="protein sequence ID" value="PJJ53526.1"/>
    <property type="molecule type" value="Genomic_DNA"/>
</dbReference>
<dbReference type="Pfam" id="PF02517">
    <property type="entry name" value="Rce1-like"/>
    <property type="match status" value="1"/>
</dbReference>
<dbReference type="InterPro" id="IPR003675">
    <property type="entry name" value="Rce1/LyrA-like_dom"/>
</dbReference>
<keyword evidence="1" id="KW-0472">Membrane</keyword>
<comment type="caution">
    <text evidence="3">The sequence shown here is derived from an EMBL/GenBank/DDBJ whole genome shotgun (WGS) entry which is preliminary data.</text>
</comment>
<gene>
    <name evidence="3" type="ORF">CLV56_3016</name>
</gene>
<feature type="transmembrane region" description="Helical" evidence="1">
    <location>
        <begin position="60"/>
        <end position="78"/>
    </location>
</feature>
<keyword evidence="1" id="KW-0812">Transmembrane</keyword>
<name>A0A0B2B9B4_9ACTN</name>
<dbReference type="Proteomes" id="UP000230842">
    <property type="component" value="Unassembled WGS sequence"/>
</dbReference>
<feature type="transmembrane region" description="Helical" evidence="1">
    <location>
        <begin position="37"/>
        <end position="54"/>
    </location>
</feature>